<accession>A0ABP8ZRH8</accession>
<evidence type="ECO:0000313" key="1">
    <source>
        <dbReference type="EMBL" id="GAA4762701.1"/>
    </source>
</evidence>
<dbReference type="RefSeq" id="WP_345434906.1">
    <property type="nucleotide sequence ID" value="NZ_BAABKO010000001.1"/>
</dbReference>
<name>A0ABP8ZRH8_9MICO</name>
<dbReference type="Proteomes" id="UP001501645">
    <property type="component" value="Unassembled WGS sequence"/>
</dbReference>
<sequence>MVLRQAVARRAMLAAVAALTVWCLGVAGASIIVARTFGGDG</sequence>
<protein>
    <submittedName>
        <fullName evidence="1">Uncharacterized protein</fullName>
    </submittedName>
</protein>
<dbReference type="EMBL" id="BAABKO010000001">
    <property type="protein sequence ID" value="GAA4762701.1"/>
    <property type="molecule type" value="Genomic_DNA"/>
</dbReference>
<evidence type="ECO:0000313" key="2">
    <source>
        <dbReference type="Proteomes" id="UP001501645"/>
    </source>
</evidence>
<reference evidence="2" key="1">
    <citation type="journal article" date="2019" name="Int. J. Syst. Evol. Microbiol.">
        <title>The Global Catalogue of Microorganisms (GCM) 10K type strain sequencing project: providing services to taxonomists for standard genome sequencing and annotation.</title>
        <authorList>
            <consortium name="The Broad Institute Genomics Platform"/>
            <consortium name="The Broad Institute Genome Sequencing Center for Infectious Disease"/>
            <person name="Wu L."/>
            <person name="Ma J."/>
        </authorList>
    </citation>
    <scope>NUCLEOTIDE SEQUENCE [LARGE SCALE GENOMIC DNA]</scope>
    <source>
        <strain evidence="2">JCM 18537</strain>
    </source>
</reference>
<gene>
    <name evidence="1" type="ORF">GCM10023351_01430</name>
</gene>
<proteinExistence type="predicted"/>
<keyword evidence="2" id="KW-1185">Reference proteome</keyword>
<organism evidence="1 2">
    <name type="scientific">Microbacterium gilvum</name>
    <dbReference type="NCBI Taxonomy" id="1336204"/>
    <lineage>
        <taxon>Bacteria</taxon>
        <taxon>Bacillati</taxon>
        <taxon>Actinomycetota</taxon>
        <taxon>Actinomycetes</taxon>
        <taxon>Micrococcales</taxon>
        <taxon>Microbacteriaceae</taxon>
        <taxon>Microbacterium</taxon>
    </lineage>
</organism>
<comment type="caution">
    <text evidence="1">The sequence shown here is derived from an EMBL/GenBank/DDBJ whole genome shotgun (WGS) entry which is preliminary data.</text>
</comment>